<protein>
    <submittedName>
        <fullName evidence="2">Uncharacterized protein</fullName>
    </submittedName>
</protein>
<comment type="caution">
    <text evidence="2">The sequence shown here is derived from an EMBL/GenBank/DDBJ whole genome shotgun (WGS) entry which is preliminary data.</text>
</comment>
<accession>A0A8T8SBZ0</accession>
<dbReference type="Proteomes" id="UP000077521">
    <property type="component" value="Unassembled WGS sequence"/>
</dbReference>
<name>A0A8T8SBZ0_9BASI</name>
<dbReference type="AlphaFoldDB" id="A0A8T8SBZ0"/>
<feature type="region of interest" description="Disordered" evidence="1">
    <location>
        <begin position="44"/>
        <end position="79"/>
    </location>
</feature>
<evidence type="ECO:0000256" key="1">
    <source>
        <dbReference type="SAM" id="MobiDB-lite"/>
    </source>
</evidence>
<reference evidence="2" key="1">
    <citation type="submission" date="2016-04" db="EMBL/GenBank/DDBJ databases">
        <authorList>
            <person name="Nguyen H.D."/>
            <person name="Samba Siva P."/>
            <person name="Cullis J."/>
            <person name="Levesque C.A."/>
            <person name="Hambleton S."/>
        </authorList>
    </citation>
    <scope>NUCLEOTIDE SEQUENCE</scope>
    <source>
        <strain evidence="2">DAOMC 236416</strain>
    </source>
</reference>
<dbReference type="EMBL" id="LWDF02002121">
    <property type="protein sequence ID" value="KAE8236641.1"/>
    <property type="molecule type" value="Genomic_DNA"/>
</dbReference>
<feature type="compositionally biased region" description="Basic and acidic residues" evidence="1">
    <location>
        <begin position="55"/>
        <end position="71"/>
    </location>
</feature>
<keyword evidence="3" id="KW-1185">Reference proteome</keyword>
<gene>
    <name evidence="2" type="ORF">A4X13_0g9080</name>
</gene>
<evidence type="ECO:0000313" key="2">
    <source>
        <dbReference type="EMBL" id="KAE8236641.1"/>
    </source>
</evidence>
<organism evidence="2 3">
    <name type="scientific">Tilletia indica</name>
    <dbReference type="NCBI Taxonomy" id="43049"/>
    <lineage>
        <taxon>Eukaryota</taxon>
        <taxon>Fungi</taxon>
        <taxon>Dikarya</taxon>
        <taxon>Basidiomycota</taxon>
        <taxon>Ustilaginomycotina</taxon>
        <taxon>Exobasidiomycetes</taxon>
        <taxon>Tilletiales</taxon>
        <taxon>Tilletiaceae</taxon>
        <taxon>Tilletia</taxon>
    </lineage>
</organism>
<feature type="region of interest" description="Disordered" evidence="1">
    <location>
        <begin position="1"/>
        <end position="21"/>
    </location>
</feature>
<reference evidence="2" key="2">
    <citation type="journal article" date="2019" name="IMA Fungus">
        <title>Genome sequencing and comparison of five Tilletia species to identify candidate genes for the detection of regulated species infecting wheat.</title>
        <authorList>
            <person name="Nguyen H.D.T."/>
            <person name="Sultana T."/>
            <person name="Kesanakurti P."/>
            <person name="Hambleton S."/>
        </authorList>
    </citation>
    <scope>NUCLEOTIDE SEQUENCE</scope>
    <source>
        <strain evidence="2">DAOMC 236416</strain>
    </source>
</reference>
<sequence>MPETRRRISSQEPSRPSPLRFQRPTVLDLDLDIASRQALETSCISRRSRPAASYQRRDSRPWVQGKRDSKTRIHSRTGPTIWTARSAPYSLLRFQRRWALL</sequence>
<evidence type="ECO:0000313" key="3">
    <source>
        <dbReference type="Proteomes" id="UP000077521"/>
    </source>
</evidence>
<proteinExistence type="predicted"/>